<comment type="caution">
    <text evidence="3">The sequence shown here is derived from an EMBL/GenBank/DDBJ whole genome shotgun (WGS) entry which is preliminary data.</text>
</comment>
<evidence type="ECO:0000256" key="1">
    <source>
        <dbReference type="SAM" id="MobiDB-lite"/>
    </source>
</evidence>
<gene>
    <name evidence="3" type="ORF">CPB83DRAFT_755141</name>
</gene>
<keyword evidence="4" id="KW-1185">Reference proteome</keyword>
<dbReference type="OrthoDB" id="3171339at2759"/>
<name>A0A9P6ERS1_9AGAR</name>
<feature type="domain" description="CcmS related" evidence="2">
    <location>
        <begin position="89"/>
        <end position="218"/>
    </location>
</feature>
<feature type="region of interest" description="Disordered" evidence="1">
    <location>
        <begin position="1"/>
        <end position="53"/>
    </location>
</feature>
<feature type="compositionally biased region" description="Acidic residues" evidence="1">
    <location>
        <begin position="19"/>
        <end position="29"/>
    </location>
</feature>
<dbReference type="AlphaFoldDB" id="A0A9P6ERS1"/>
<dbReference type="InterPro" id="IPR058258">
    <property type="entry name" value="CcmS-like"/>
</dbReference>
<dbReference type="Pfam" id="PF26617">
    <property type="entry name" value="CcmS-like"/>
    <property type="match status" value="1"/>
</dbReference>
<reference evidence="3" key="1">
    <citation type="submission" date="2020-11" db="EMBL/GenBank/DDBJ databases">
        <authorList>
            <consortium name="DOE Joint Genome Institute"/>
            <person name="Ahrendt S."/>
            <person name="Riley R."/>
            <person name="Andreopoulos W."/>
            <person name="Labutti K."/>
            <person name="Pangilinan J."/>
            <person name="Ruiz-Duenas F.J."/>
            <person name="Barrasa J.M."/>
            <person name="Sanchez-Garcia M."/>
            <person name="Camarero S."/>
            <person name="Miyauchi S."/>
            <person name="Serrano A."/>
            <person name="Linde D."/>
            <person name="Babiker R."/>
            <person name="Drula E."/>
            <person name="Ayuso-Fernandez I."/>
            <person name="Pacheco R."/>
            <person name="Padilla G."/>
            <person name="Ferreira P."/>
            <person name="Barriuso J."/>
            <person name="Kellner H."/>
            <person name="Castanera R."/>
            <person name="Alfaro M."/>
            <person name="Ramirez L."/>
            <person name="Pisabarro A.G."/>
            <person name="Kuo A."/>
            <person name="Tritt A."/>
            <person name="Lipzen A."/>
            <person name="He G."/>
            <person name="Yan M."/>
            <person name="Ng V."/>
            <person name="Cullen D."/>
            <person name="Martin F."/>
            <person name="Rosso M.-N."/>
            <person name="Henrissat B."/>
            <person name="Hibbett D."/>
            <person name="Martinez A.T."/>
            <person name="Grigoriev I.V."/>
        </authorList>
    </citation>
    <scope>NUCLEOTIDE SEQUENCE</scope>
    <source>
        <strain evidence="3">CBS 506.95</strain>
    </source>
</reference>
<evidence type="ECO:0000313" key="4">
    <source>
        <dbReference type="Proteomes" id="UP000807306"/>
    </source>
</evidence>
<proteinExistence type="predicted"/>
<accession>A0A9P6ERS1</accession>
<dbReference type="EMBL" id="MU157825">
    <property type="protein sequence ID" value="KAF9534908.1"/>
    <property type="molecule type" value="Genomic_DNA"/>
</dbReference>
<organism evidence="3 4">
    <name type="scientific">Crepidotus variabilis</name>
    <dbReference type="NCBI Taxonomy" id="179855"/>
    <lineage>
        <taxon>Eukaryota</taxon>
        <taxon>Fungi</taxon>
        <taxon>Dikarya</taxon>
        <taxon>Basidiomycota</taxon>
        <taxon>Agaricomycotina</taxon>
        <taxon>Agaricomycetes</taxon>
        <taxon>Agaricomycetidae</taxon>
        <taxon>Agaricales</taxon>
        <taxon>Agaricineae</taxon>
        <taxon>Crepidotaceae</taxon>
        <taxon>Crepidotus</taxon>
    </lineage>
</organism>
<sequence>MKQDNWGAWNAEDAGSDWGSDEEDGEEEAGGTRKVRFSPKASDLWGGSPRSVPSKSLAAQAQQGITTTIINDASYVRFVESSGAGLAFVSNALFGNARLARERVHWLFPSNKDQRVAGMLAWVQKMSFNLGTYGLLKFLENRERGGLFVNAAFRMRQHPQEPAFDFLTFDQLQATMDKTLQESVAFYDPSEFAMVFIFLPSQTGNSVAIWRRKINVPDSARRKYRPEIDAIKRTLRPVKEYVVMVDE</sequence>
<protein>
    <recommendedName>
        <fullName evidence="2">CcmS related domain-containing protein</fullName>
    </recommendedName>
</protein>
<evidence type="ECO:0000313" key="3">
    <source>
        <dbReference type="EMBL" id="KAF9534908.1"/>
    </source>
</evidence>
<evidence type="ECO:0000259" key="2">
    <source>
        <dbReference type="Pfam" id="PF26617"/>
    </source>
</evidence>
<dbReference type="Proteomes" id="UP000807306">
    <property type="component" value="Unassembled WGS sequence"/>
</dbReference>